<comment type="caution">
    <text evidence="6">The sequence shown here is derived from an EMBL/GenBank/DDBJ whole genome shotgun (WGS) entry which is preliminary data.</text>
</comment>
<dbReference type="EMBL" id="JADOUF010000001">
    <property type="protein sequence ID" value="MBG6137434.1"/>
    <property type="molecule type" value="Genomic_DNA"/>
</dbReference>
<evidence type="ECO:0000259" key="5">
    <source>
        <dbReference type="PROSITE" id="PS50173"/>
    </source>
</evidence>
<evidence type="ECO:0000313" key="7">
    <source>
        <dbReference type="Proteomes" id="UP000622552"/>
    </source>
</evidence>
<evidence type="ECO:0000256" key="4">
    <source>
        <dbReference type="SAM" id="MobiDB-lite"/>
    </source>
</evidence>
<evidence type="ECO:0000256" key="2">
    <source>
        <dbReference type="ARBA" id="ARBA00022763"/>
    </source>
</evidence>
<dbReference type="PROSITE" id="PS50173">
    <property type="entry name" value="UMUC"/>
    <property type="match status" value="1"/>
</dbReference>
<accession>A0A8J7KJZ3</accession>
<dbReference type="Gene3D" id="3.40.1170.60">
    <property type="match status" value="1"/>
</dbReference>
<dbReference type="Gene3D" id="3.30.70.270">
    <property type="match status" value="1"/>
</dbReference>
<comment type="function">
    <text evidence="3">Poorly processive, error-prone DNA polymerase involved in untargeted mutagenesis. Copies undamaged DNA at stalled replication forks, which arise in vivo from mismatched or misaligned primer ends. These misaligned primers can be extended by PolIV. Exhibits no 3'-5' exonuclease (proofreading) activity. May be involved in translesional synthesis, in conjunction with the beta clamp from PolIII.</text>
</comment>
<organism evidence="6 7">
    <name type="scientific">Longispora fulva</name>
    <dbReference type="NCBI Taxonomy" id="619741"/>
    <lineage>
        <taxon>Bacteria</taxon>
        <taxon>Bacillati</taxon>
        <taxon>Actinomycetota</taxon>
        <taxon>Actinomycetes</taxon>
        <taxon>Micromonosporales</taxon>
        <taxon>Micromonosporaceae</taxon>
        <taxon>Longispora</taxon>
    </lineage>
</organism>
<dbReference type="RefSeq" id="WP_231398842.1">
    <property type="nucleotide sequence ID" value="NZ_BONS01000020.1"/>
</dbReference>
<dbReference type="InterPro" id="IPR050356">
    <property type="entry name" value="SulA_CellDiv_inhibitor"/>
</dbReference>
<dbReference type="Proteomes" id="UP000622552">
    <property type="component" value="Unassembled WGS sequence"/>
</dbReference>
<dbReference type="InterPro" id="IPR043502">
    <property type="entry name" value="DNA/RNA_pol_sf"/>
</dbReference>
<name>A0A8J7KJZ3_9ACTN</name>
<gene>
    <name evidence="6" type="ORF">IW245_003628</name>
</gene>
<dbReference type="PANTHER" id="PTHR35369:SF2">
    <property type="entry name" value="BLR3025 PROTEIN"/>
    <property type="match status" value="1"/>
</dbReference>
<feature type="domain" description="UmuC" evidence="5">
    <location>
        <begin position="33"/>
        <end position="101"/>
    </location>
</feature>
<dbReference type="InterPro" id="IPR001126">
    <property type="entry name" value="UmuC"/>
</dbReference>
<dbReference type="CDD" id="cd03468">
    <property type="entry name" value="PolY_like"/>
    <property type="match status" value="1"/>
</dbReference>
<sequence>MNNSSSMRAMVVWCPDWPVTAACRATDTDVHSPVAVLRLNRVAHASPAARAVGVRPGQRKRDAQALCPDMAVFEQDPARDAVAFEPVVAALEELAAGVEVLRPGSCALAARGPAGWYGGEEKAGETIVDKLALACDVEAQVGIADGVHAAALAALTGAVVPPGGSARFLTALDVGLLGRPELVGLLRRLGITTLGGFAALPAGDVGARFGADGALAHALAAGRDERLLAPRTPPLGLEVDQTFDDPLDRVDAAAFAARALAERLTELLGGHGLACTRLVIEATTATGVELRRVWRHDALLRSQDVSDRLRWQLDGWLTHTARRGGEPSGIARLRLVPEGVVTAGVLQPGLWGGTGDDRERAYRAASRLQGLLGPEAVVAPVLDGGRDPGERVRLVPWGDERGAERPTDRPWPGALPAPYPSTVYPSPPAVRLLDDAGRPVTVTGRAELSAPPARIVFDGGASAGVLAWAGPLPADDRWWDPATARRQARLQLLLAADRAVLISCAAGAWRLEADYD</sequence>
<evidence type="ECO:0000313" key="6">
    <source>
        <dbReference type="EMBL" id="MBG6137434.1"/>
    </source>
</evidence>
<feature type="region of interest" description="Disordered" evidence="4">
    <location>
        <begin position="400"/>
        <end position="419"/>
    </location>
</feature>
<proteinExistence type="inferred from homology"/>
<dbReference type="GO" id="GO:0006281">
    <property type="term" value="P:DNA repair"/>
    <property type="evidence" value="ECO:0007669"/>
    <property type="project" value="InterPro"/>
</dbReference>
<protein>
    <submittedName>
        <fullName evidence="6">Protein ImuB</fullName>
    </submittedName>
</protein>
<dbReference type="SUPFAM" id="SSF56672">
    <property type="entry name" value="DNA/RNA polymerases"/>
    <property type="match status" value="1"/>
</dbReference>
<dbReference type="AlphaFoldDB" id="A0A8J7KJZ3"/>
<dbReference type="PANTHER" id="PTHR35369">
    <property type="entry name" value="BLR3025 PROTEIN-RELATED"/>
    <property type="match status" value="1"/>
</dbReference>
<comment type="similarity">
    <text evidence="1">Belongs to the DNA polymerase type-Y family.</text>
</comment>
<reference evidence="6" key="1">
    <citation type="submission" date="2020-11" db="EMBL/GenBank/DDBJ databases">
        <title>Sequencing the genomes of 1000 actinobacteria strains.</title>
        <authorList>
            <person name="Klenk H.-P."/>
        </authorList>
    </citation>
    <scope>NUCLEOTIDE SEQUENCE</scope>
    <source>
        <strain evidence="6">DSM 45356</strain>
    </source>
</reference>
<keyword evidence="7" id="KW-1185">Reference proteome</keyword>
<keyword evidence="2" id="KW-0227">DNA damage</keyword>
<evidence type="ECO:0000256" key="1">
    <source>
        <dbReference type="ARBA" id="ARBA00010945"/>
    </source>
</evidence>
<dbReference type="Pfam" id="PF00817">
    <property type="entry name" value="IMS"/>
    <property type="match status" value="1"/>
</dbReference>
<evidence type="ECO:0000256" key="3">
    <source>
        <dbReference type="ARBA" id="ARBA00025589"/>
    </source>
</evidence>
<dbReference type="InterPro" id="IPR043128">
    <property type="entry name" value="Rev_trsase/Diguanyl_cyclase"/>
</dbReference>